<dbReference type="InterPro" id="IPR033391">
    <property type="entry name" value="FBPase_N"/>
</dbReference>
<dbReference type="InterPro" id="IPR044015">
    <property type="entry name" value="FBPase_C_dom"/>
</dbReference>
<proteinExistence type="inferred from homology"/>
<evidence type="ECO:0000313" key="18">
    <source>
        <dbReference type="Proteomes" id="UP000001876"/>
    </source>
</evidence>
<evidence type="ECO:0000259" key="15">
    <source>
        <dbReference type="Pfam" id="PF00316"/>
    </source>
</evidence>
<gene>
    <name evidence="17" type="primary">FBPASE_2</name>
    <name evidence="17" type="ORF">MICPUCDRAFT_14601</name>
</gene>
<dbReference type="FunFam" id="3.30.540.10:FF:000002">
    <property type="entry name" value="Fructose-1,6-bisphosphatase class 1"/>
    <property type="match status" value="1"/>
</dbReference>
<evidence type="ECO:0000256" key="11">
    <source>
        <dbReference type="ARBA" id="ARBA00024331"/>
    </source>
</evidence>
<keyword evidence="8 14" id="KW-0378">Hydrolase</keyword>
<dbReference type="HAMAP" id="MF_01855">
    <property type="entry name" value="FBPase_class1"/>
    <property type="match status" value="1"/>
</dbReference>
<dbReference type="GO" id="GO:0030388">
    <property type="term" value="P:fructose 1,6-bisphosphate metabolic process"/>
    <property type="evidence" value="ECO:0007669"/>
    <property type="project" value="UniProtKB-ARBA"/>
</dbReference>
<dbReference type="PANTHER" id="PTHR11556:SF41">
    <property type="entry name" value="FRUCTOSE-1,6-BISPHOSPHATASE, CYTOSOLIC"/>
    <property type="match status" value="1"/>
</dbReference>
<dbReference type="CDD" id="cd00354">
    <property type="entry name" value="FBPase"/>
    <property type="match status" value="1"/>
</dbReference>
<dbReference type="GO" id="GO:0005829">
    <property type="term" value="C:cytosol"/>
    <property type="evidence" value="ECO:0007669"/>
    <property type="project" value="TreeGrafter"/>
</dbReference>
<evidence type="ECO:0000256" key="10">
    <source>
        <dbReference type="ARBA" id="ARBA00023277"/>
    </source>
</evidence>
<reference evidence="17 18" key="1">
    <citation type="journal article" date="2009" name="Science">
        <title>Green evolution and dynamic adaptations revealed by genomes of the marine picoeukaryotes Micromonas.</title>
        <authorList>
            <person name="Worden A.Z."/>
            <person name="Lee J.H."/>
            <person name="Mock T."/>
            <person name="Rouze P."/>
            <person name="Simmons M.P."/>
            <person name="Aerts A.L."/>
            <person name="Allen A.E."/>
            <person name="Cuvelier M.L."/>
            <person name="Derelle E."/>
            <person name="Everett M.V."/>
            <person name="Foulon E."/>
            <person name="Grimwood J."/>
            <person name="Gundlach H."/>
            <person name="Henrissat B."/>
            <person name="Napoli C."/>
            <person name="McDonald S.M."/>
            <person name="Parker M.S."/>
            <person name="Rombauts S."/>
            <person name="Salamov A."/>
            <person name="Von Dassow P."/>
            <person name="Badger J.H."/>
            <person name="Coutinho P.M."/>
            <person name="Demir E."/>
            <person name="Dubchak I."/>
            <person name="Gentemann C."/>
            <person name="Eikrem W."/>
            <person name="Gready J.E."/>
            <person name="John U."/>
            <person name="Lanier W."/>
            <person name="Lindquist E.A."/>
            <person name="Lucas S."/>
            <person name="Mayer K.F."/>
            <person name="Moreau H."/>
            <person name="Not F."/>
            <person name="Otillar R."/>
            <person name="Panaud O."/>
            <person name="Pangilinan J."/>
            <person name="Paulsen I."/>
            <person name="Piegu B."/>
            <person name="Poliakov A."/>
            <person name="Robbens S."/>
            <person name="Schmutz J."/>
            <person name="Toulza E."/>
            <person name="Wyss T."/>
            <person name="Zelensky A."/>
            <person name="Zhou K."/>
            <person name="Armbrust E.V."/>
            <person name="Bhattacharya D."/>
            <person name="Goodenough U.W."/>
            <person name="Van de Peer Y."/>
            <person name="Grigoriev I.V."/>
        </authorList>
    </citation>
    <scope>NUCLEOTIDE SEQUENCE [LARGE SCALE GENOMIC DNA]</scope>
    <source>
        <strain evidence="17 18">CCMP1545</strain>
    </source>
</reference>
<dbReference type="RefSeq" id="XP_003057094.1">
    <property type="nucleotide sequence ID" value="XM_003057048.1"/>
</dbReference>
<dbReference type="PROSITE" id="PS51257">
    <property type="entry name" value="PROKAR_LIPOPROTEIN"/>
    <property type="match status" value="1"/>
</dbReference>
<dbReference type="GO" id="GO:0046872">
    <property type="term" value="F:metal ion binding"/>
    <property type="evidence" value="ECO:0007669"/>
    <property type="project" value="UniProtKB-KW"/>
</dbReference>
<comment type="catalytic activity">
    <reaction evidence="1">
        <text>beta-D-fructose 1,6-bisphosphate + H2O = beta-D-fructose 6-phosphate + phosphate</text>
        <dbReference type="Rhea" id="RHEA:11064"/>
        <dbReference type="ChEBI" id="CHEBI:15377"/>
        <dbReference type="ChEBI" id="CHEBI:32966"/>
        <dbReference type="ChEBI" id="CHEBI:43474"/>
        <dbReference type="ChEBI" id="CHEBI:57634"/>
        <dbReference type="EC" id="3.1.3.11"/>
    </reaction>
</comment>
<keyword evidence="10 14" id="KW-0119">Carbohydrate metabolism</keyword>
<dbReference type="SUPFAM" id="SSF56655">
    <property type="entry name" value="Carbohydrate phosphatase"/>
    <property type="match status" value="1"/>
</dbReference>
<dbReference type="FunFam" id="3.40.190.80:FF:000001">
    <property type="entry name" value="Fructose-1,6-bisphosphatase class 1"/>
    <property type="match status" value="1"/>
</dbReference>
<comment type="similarity">
    <text evidence="4 14">Belongs to the FBPase class 1 family.</text>
</comment>
<evidence type="ECO:0000256" key="14">
    <source>
        <dbReference type="RuleBase" id="RU000508"/>
    </source>
</evidence>
<organism evidence="18">
    <name type="scientific">Micromonas pusilla (strain CCMP1545)</name>
    <name type="common">Picoplanktonic green alga</name>
    <dbReference type="NCBI Taxonomy" id="564608"/>
    <lineage>
        <taxon>Eukaryota</taxon>
        <taxon>Viridiplantae</taxon>
        <taxon>Chlorophyta</taxon>
        <taxon>Mamiellophyceae</taxon>
        <taxon>Mamiellales</taxon>
        <taxon>Mamiellaceae</taxon>
        <taxon>Micromonas</taxon>
    </lineage>
</organism>
<evidence type="ECO:0000259" key="16">
    <source>
        <dbReference type="Pfam" id="PF18913"/>
    </source>
</evidence>
<evidence type="ECO:0000256" key="7">
    <source>
        <dbReference type="ARBA" id="ARBA00022723"/>
    </source>
</evidence>
<keyword evidence="7" id="KW-0479">Metal-binding</keyword>
<dbReference type="Pfam" id="PF18913">
    <property type="entry name" value="FBPase_C"/>
    <property type="match status" value="1"/>
</dbReference>
<name>C1MNF2_MICPC</name>
<dbReference type="KEGG" id="mpp:MICPUCDRAFT_14601"/>
<dbReference type="Gene3D" id="3.30.540.10">
    <property type="entry name" value="Fructose-1,6-Bisphosphatase, subunit A, domain 1"/>
    <property type="match status" value="1"/>
</dbReference>
<feature type="domain" description="Fructose-1-6-bisphosphatase class 1 C-terminal" evidence="16">
    <location>
        <begin position="185"/>
        <end position="312"/>
    </location>
</feature>
<dbReference type="PRINTS" id="PR00115">
    <property type="entry name" value="F16BPHPHTASE"/>
</dbReference>
<evidence type="ECO:0000256" key="13">
    <source>
        <dbReference type="ARBA" id="ARBA00040159"/>
    </source>
</evidence>
<evidence type="ECO:0000256" key="2">
    <source>
        <dbReference type="ARBA" id="ARBA00001946"/>
    </source>
</evidence>
<evidence type="ECO:0000256" key="5">
    <source>
        <dbReference type="ARBA" id="ARBA00013093"/>
    </source>
</evidence>
<dbReference type="eggNOG" id="KOG1458">
    <property type="taxonomic scope" value="Eukaryota"/>
</dbReference>
<dbReference type="EMBL" id="GG663737">
    <property type="protein sequence ID" value="EEH58739.1"/>
    <property type="molecule type" value="Genomic_DNA"/>
</dbReference>
<dbReference type="Proteomes" id="UP000001876">
    <property type="component" value="Unassembled WGS sequence"/>
</dbReference>
<evidence type="ECO:0000256" key="3">
    <source>
        <dbReference type="ARBA" id="ARBA00004496"/>
    </source>
</evidence>
<dbReference type="AlphaFoldDB" id="C1MNF2"/>
<dbReference type="InterPro" id="IPR000146">
    <property type="entry name" value="FBPase_class-1"/>
</dbReference>
<dbReference type="InterPro" id="IPR028343">
    <property type="entry name" value="FBPtase"/>
</dbReference>
<evidence type="ECO:0000256" key="4">
    <source>
        <dbReference type="ARBA" id="ARBA00010941"/>
    </source>
</evidence>
<dbReference type="Pfam" id="PF00316">
    <property type="entry name" value="FBPase"/>
    <property type="match status" value="1"/>
</dbReference>
<dbReference type="NCBIfam" id="NF006778">
    <property type="entry name" value="PRK09293.1-1"/>
    <property type="match status" value="1"/>
</dbReference>
<dbReference type="PIRSF" id="PIRSF000904">
    <property type="entry name" value="FBPtase_SBPase"/>
    <property type="match status" value="1"/>
</dbReference>
<keyword evidence="6" id="KW-0963">Cytoplasm</keyword>
<sequence>MSTAKDEDSSDLSILIQSIATSCKYIQNCVRKMGLAKLGGEANTGQNVQGETQMKLDVVANDVFVGMLDTCKRCTVLVSEEIEDPVYCKPSNAGRYVCVFDPLDGSSNVDCGVSVGSIFGIYRATEKGVARAEDALQPGKCMVAAGYCMYGSYCNFVLTIGGHVHGFTLDPSLGEFILTHPKITVPKRGSIYSVNEGNTQFWDEGMKTYVERCKNQAEPRGARYIGSMVADIHRTLLYGGTFSYPSDRKHPDGKLRLLYECFPMAMIVEKAGGKASDGCGRILDIKPTSIHQRQGIHLGSVEDVDEIEECMKNARRASWDQGSRG</sequence>
<dbReference type="GeneID" id="9682089"/>
<dbReference type="EC" id="3.1.3.11" evidence="5"/>
<dbReference type="PROSITE" id="PS00124">
    <property type="entry name" value="FBPASE"/>
    <property type="match status" value="1"/>
</dbReference>
<comment type="cofactor">
    <cofactor evidence="2">
        <name>Mg(2+)</name>
        <dbReference type="ChEBI" id="CHEBI:18420"/>
    </cofactor>
</comment>
<dbReference type="GO" id="GO:0006002">
    <property type="term" value="P:fructose 6-phosphate metabolic process"/>
    <property type="evidence" value="ECO:0007669"/>
    <property type="project" value="TreeGrafter"/>
</dbReference>
<dbReference type="OrthoDB" id="10256725at2759"/>
<keyword evidence="9" id="KW-0460">Magnesium</keyword>
<evidence type="ECO:0000256" key="12">
    <source>
        <dbReference type="ARBA" id="ARBA00032973"/>
    </source>
</evidence>
<dbReference type="PIRSF" id="PIRSF500210">
    <property type="entry name" value="FBPtase"/>
    <property type="match status" value="1"/>
</dbReference>
<protein>
    <recommendedName>
        <fullName evidence="13">Fructose-1,6-bisphosphatase, cytosolic</fullName>
        <ecNumber evidence="5">3.1.3.11</ecNumber>
    </recommendedName>
    <alternativeName>
        <fullName evidence="12">D-fructose-1,6-bisphosphate 1-phosphohydrolase</fullName>
    </alternativeName>
</protein>
<keyword evidence="18" id="KW-1185">Reference proteome</keyword>
<dbReference type="GO" id="GO:0005986">
    <property type="term" value="P:sucrose biosynthetic process"/>
    <property type="evidence" value="ECO:0007669"/>
    <property type="project" value="TreeGrafter"/>
</dbReference>
<dbReference type="OMA" id="NSRFWEP"/>
<dbReference type="GO" id="GO:0042132">
    <property type="term" value="F:fructose 1,6-bisphosphate 1-phosphatase activity"/>
    <property type="evidence" value="ECO:0007669"/>
    <property type="project" value="UniProtKB-EC"/>
</dbReference>
<evidence type="ECO:0000256" key="8">
    <source>
        <dbReference type="ARBA" id="ARBA00022801"/>
    </source>
</evidence>
<dbReference type="PANTHER" id="PTHR11556">
    <property type="entry name" value="FRUCTOSE-1,6-BISPHOSPHATASE-RELATED"/>
    <property type="match status" value="1"/>
</dbReference>
<dbReference type="InterPro" id="IPR020548">
    <property type="entry name" value="Fructose_bisphosphatase_AS"/>
</dbReference>
<evidence type="ECO:0000256" key="6">
    <source>
        <dbReference type="ARBA" id="ARBA00022490"/>
    </source>
</evidence>
<dbReference type="STRING" id="564608.C1MNF2"/>
<accession>C1MNF2</accession>
<dbReference type="Gene3D" id="3.40.190.80">
    <property type="match status" value="1"/>
</dbReference>
<evidence type="ECO:0000256" key="9">
    <source>
        <dbReference type="ARBA" id="ARBA00022842"/>
    </source>
</evidence>
<comment type="subcellular location">
    <subcellularLocation>
        <location evidence="3">Cytoplasm</location>
    </subcellularLocation>
</comment>
<comment type="pathway">
    <text evidence="11">Carbohydrate biosynthesis.</text>
</comment>
<dbReference type="GO" id="GO:0006094">
    <property type="term" value="P:gluconeogenesis"/>
    <property type="evidence" value="ECO:0007669"/>
    <property type="project" value="TreeGrafter"/>
</dbReference>
<dbReference type="GO" id="GO:0006000">
    <property type="term" value="P:fructose metabolic process"/>
    <property type="evidence" value="ECO:0007669"/>
    <property type="project" value="TreeGrafter"/>
</dbReference>
<evidence type="ECO:0000313" key="17">
    <source>
        <dbReference type="EMBL" id="EEH58739.1"/>
    </source>
</evidence>
<feature type="domain" description="Fructose-1-6-bisphosphatase class I N-terminal" evidence="15">
    <location>
        <begin position="7"/>
        <end position="181"/>
    </location>
</feature>
<evidence type="ECO:0000256" key="1">
    <source>
        <dbReference type="ARBA" id="ARBA00001273"/>
    </source>
</evidence>